<keyword evidence="2" id="KW-1185">Reference proteome</keyword>
<reference evidence="1" key="1">
    <citation type="submission" date="2022-03" db="EMBL/GenBank/DDBJ databases">
        <title>Genomic analyses of argali, domestic sheep and their hybrids provide insights into chromosomal evolution, heterosis and genetic basis of agronomic traits.</title>
        <authorList>
            <person name="Li M."/>
        </authorList>
    </citation>
    <scope>NUCLEOTIDE SEQUENCE</scope>
    <source>
        <strain evidence="1">CAU-MHL-2022a</strain>
        <tissue evidence="1">Skin</tissue>
    </source>
</reference>
<proteinExistence type="predicted"/>
<protein>
    <submittedName>
        <fullName evidence="1">Uncharacterized protein</fullName>
    </submittedName>
</protein>
<name>A0AAD4Y1H0_OVIAM</name>
<evidence type="ECO:0000313" key="1">
    <source>
        <dbReference type="EMBL" id="KAI4529976.1"/>
    </source>
</evidence>
<sequence length="98" mass="11114">MHVLIRQEPEITTKLAPVEGKEIDRPEQDACFDGRAGFRSPPLVTLPRGMWIDDCMTRGHSQAPGGRNSREKRKHTLRAHFPSADSIVCSHHFQTRVL</sequence>
<evidence type="ECO:0000313" key="2">
    <source>
        <dbReference type="Proteomes" id="UP001214576"/>
    </source>
</evidence>
<dbReference type="EMBL" id="JAKZEL010000026">
    <property type="protein sequence ID" value="KAI4529976.1"/>
    <property type="molecule type" value="Genomic_DNA"/>
</dbReference>
<dbReference type="Proteomes" id="UP001214576">
    <property type="component" value="Unassembled WGS sequence"/>
</dbReference>
<organism evidence="1 2">
    <name type="scientific">Ovis ammon polii</name>
    <dbReference type="NCBI Taxonomy" id="230172"/>
    <lineage>
        <taxon>Eukaryota</taxon>
        <taxon>Metazoa</taxon>
        <taxon>Chordata</taxon>
        <taxon>Craniata</taxon>
        <taxon>Vertebrata</taxon>
        <taxon>Euteleostomi</taxon>
        <taxon>Mammalia</taxon>
        <taxon>Eutheria</taxon>
        <taxon>Laurasiatheria</taxon>
        <taxon>Artiodactyla</taxon>
        <taxon>Ruminantia</taxon>
        <taxon>Pecora</taxon>
        <taxon>Bovidae</taxon>
        <taxon>Caprinae</taxon>
        <taxon>Ovis</taxon>
    </lineage>
</organism>
<accession>A0AAD4Y1H0</accession>
<dbReference type="AlphaFoldDB" id="A0AAD4Y1H0"/>
<comment type="caution">
    <text evidence="1">The sequence shown here is derived from an EMBL/GenBank/DDBJ whole genome shotgun (WGS) entry which is preliminary data.</text>
</comment>
<gene>
    <name evidence="1" type="ORF">MG293_019832</name>
</gene>